<dbReference type="HOGENOM" id="CLU_1797177_0_0_1"/>
<dbReference type="Pfam" id="PF00660">
    <property type="entry name" value="SRP1_TIP1"/>
    <property type="match status" value="1"/>
</dbReference>
<keyword evidence="4" id="KW-1185">Reference proteome</keyword>
<dbReference type="OrthoDB" id="4069694at2759"/>
<dbReference type="KEGG" id="pic:PICST_28797"/>
<comment type="caution">
    <text evidence="3">The sequence shown here is derived from an EMBL/GenBank/DDBJ whole genome shotgun (WGS) entry which is preliminary data.</text>
</comment>
<dbReference type="Proteomes" id="UP000002258">
    <property type="component" value="Chromosome 1"/>
</dbReference>
<evidence type="ECO:0000256" key="1">
    <source>
        <dbReference type="SAM" id="MobiDB-lite"/>
    </source>
</evidence>
<evidence type="ECO:0000256" key="2">
    <source>
        <dbReference type="SAM" id="SignalP"/>
    </source>
</evidence>
<dbReference type="InParanoid" id="A3GGZ8"/>
<keyword evidence="2" id="KW-0732">Signal</keyword>
<name>A3GGZ8_PICST</name>
<feature type="region of interest" description="Disordered" evidence="1">
    <location>
        <begin position="110"/>
        <end position="144"/>
    </location>
</feature>
<dbReference type="EMBL" id="AAVQ01000001">
    <property type="protein sequence ID" value="EAZ63620.2"/>
    <property type="molecule type" value="Genomic_DNA"/>
</dbReference>
<sequence>MKLTIISAIIAAFLRVVQAVSLDSSEDTFLTKLAEDAALYPEQYAQFFRTATVSAPSALEDFAKDVATFTDESFTTLSAVQNLDVSAIESFATNFPWFSSRLELTTTKTAAGKNAKTSATSSKSSSTSSSGSGRKSEICASVLA</sequence>
<feature type="chain" id="PRO_5002652605" evidence="2">
    <location>
        <begin position="20"/>
        <end position="144"/>
    </location>
</feature>
<dbReference type="OMA" id="ANEYIHF"/>
<proteinExistence type="predicted"/>
<feature type="signal peptide" evidence="2">
    <location>
        <begin position="1"/>
        <end position="19"/>
    </location>
</feature>
<accession>A3GGZ8</accession>
<dbReference type="RefSeq" id="XP_001387643.2">
    <property type="nucleotide sequence ID" value="XM_001387606.1"/>
</dbReference>
<evidence type="ECO:0000313" key="3">
    <source>
        <dbReference type="EMBL" id="EAZ63620.2"/>
    </source>
</evidence>
<dbReference type="FunCoup" id="A3GGZ8">
    <property type="interactions" value="52"/>
</dbReference>
<gene>
    <name evidence="3" type="ORF">PICST_28797</name>
</gene>
<feature type="compositionally biased region" description="Low complexity" evidence="1">
    <location>
        <begin position="110"/>
        <end position="133"/>
    </location>
</feature>
<reference evidence="3 4" key="1">
    <citation type="journal article" date="2007" name="Nat. Biotechnol.">
        <title>Genome sequence of the lignocellulose-bioconverting and xylose-fermenting yeast Pichia stipitis.</title>
        <authorList>
            <person name="Jeffries T.W."/>
            <person name="Grigoriev I.V."/>
            <person name="Grimwood J."/>
            <person name="Laplaza J.M."/>
            <person name="Aerts A."/>
            <person name="Salamov A."/>
            <person name="Schmutz J."/>
            <person name="Lindquist E."/>
            <person name="Dehal P."/>
            <person name="Shapiro H."/>
            <person name="Jin Y.S."/>
            <person name="Passoth V."/>
            <person name="Richardson P.M."/>
        </authorList>
    </citation>
    <scope>NUCLEOTIDE SEQUENCE [LARGE SCALE GENOMIC DNA]</scope>
    <source>
        <strain evidence="4">ATCC 58785 / CBS 6054 / NBRC 10063 / NRRL Y-11545</strain>
    </source>
</reference>
<organism evidence="3 4">
    <name type="scientific">Scheffersomyces stipitis (strain ATCC 58785 / CBS 6054 / NBRC 10063 / NRRL Y-11545)</name>
    <name type="common">Yeast</name>
    <name type="synonym">Pichia stipitis</name>
    <dbReference type="NCBI Taxonomy" id="322104"/>
    <lineage>
        <taxon>Eukaryota</taxon>
        <taxon>Fungi</taxon>
        <taxon>Dikarya</taxon>
        <taxon>Ascomycota</taxon>
        <taxon>Saccharomycotina</taxon>
        <taxon>Pichiomycetes</taxon>
        <taxon>Debaryomycetaceae</taxon>
        <taxon>Scheffersomyces</taxon>
    </lineage>
</organism>
<evidence type="ECO:0000313" key="4">
    <source>
        <dbReference type="Proteomes" id="UP000002258"/>
    </source>
</evidence>
<dbReference type="GeneID" id="4851547"/>
<dbReference type="InterPro" id="IPR000992">
    <property type="entry name" value="SRP1_TIP1"/>
</dbReference>
<dbReference type="AlphaFoldDB" id="A3GGZ8"/>
<protein>
    <submittedName>
        <fullName evidence="3">Uncharacterized protein</fullName>
    </submittedName>
</protein>